<feature type="compositionally biased region" description="Low complexity" evidence="1">
    <location>
        <begin position="77"/>
        <end position="86"/>
    </location>
</feature>
<feature type="compositionally biased region" description="Low complexity" evidence="1">
    <location>
        <begin position="22"/>
        <end position="55"/>
    </location>
</feature>
<dbReference type="AlphaFoldDB" id="A0AA35TXX8"/>
<evidence type="ECO:0000313" key="2">
    <source>
        <dbReference type="EMBL" id="CAI8056518.1"/>
    </source>
</evidence>
<accession>A0AA35TXX8</accession>
<gene>
    <name evidence="2" type="ORF">GBAR_LOCUS30800</name>
</gene>
<feature type="compositionally biased region" description="Polar residues" evidence="1">
    <location>
        <begin position="56"/>
        <end position="73"/>
    </location>
</feature>
<comment type="caution">
    <text evidence="2">The sequence shown here is derived from an EMBL/GenBank/DDBJ whole genome shotgun (WGS) entry which is preliminary data.</text>
</comment>
<organism evidence="2 3">
    <name type="scientific">Geodia barretti</name>
    <name type="common">Barrett's horny sponge</name>
    <dbReference type="NCBI Taxonomy" id="519541"/>
    <lineage>
        <taxon>Eukaryota</taxon>
        <taxon>Metazoa</taxon>
        <taxon>Porifera</taxon>
        <taxon>Demospongiae</taxon>
        <taxon>Heteroscleromorpha</taxon>
        <taxon>Tetractinellida</taxon>
        <taxon>Astrophorina</taxon>
        <taxon>Geodiidae</taxon>
        <taxon>Geodia</taxon>
    </lineage>
</organism>
<dbReference type="Proteomes" id="UP001174909">
    <property type="component" value="Unassembled WGS sequence"/>
</dbReference>
<dbReference type="EMBL" id="CASHTH010004367">
    <property type="protein sequence ID" value="CAI8056518.1"/>
    <property type="molecule type" value="Genomic_DNA"/>
</dbReference>
<keyword evidence="3" id="KW-1185">Reference proteome</keyword>
<evidence type="ECO:0000313" key="3">
    <source>
        <dbReference type="Proteomes" id="UP001174909"/>
    </source>
</evidence>
<protein>
    <submittedName>
        <fullName evidence="2">Uncharacterized protein</fullName>
    </submittedName>
</protein>
<reference evidence="2" key="1">
    <citation type="submission" date="2023-03" db="EMBL/GenBank/DDBJ databases">
        <authorList>
            <person name="Steffen K."/>
            <person name="Cardenas P."/>
        </authorList>
    </citation>
    <scope>NUCLEOTIDE SEQUENCE</scope>
</reference>
<sequence length="136" mass="14470">MVQTTILPSKKRRLSNDPATPSPTTLTSLTSLPPSSTEHIPPSSSSPHPVSPSESQVTSPTLGFSSSLITKTITAAPPVQSPWSRQPQPPPLMGFSGGGLYGNQDVGRYLSDSEPKKKKYAKEAWPGKKPTAHLLL</sequence>
<feature type="region of interest" description="Disordered" evidence="1">
    <location>
        <begin position="1"/>
        <end position="136"/>
    </location>
</feature>
<evidence type="ECO:0000256" key="1">
    <source>
        <dbReference type="SAM" id="MobiDB-lite"/>
    </source>
</evidence>
<feature type="compositionally biased region" description="Basic and acidic residues" evidence="1">
    <location>
        <begin position="111"/>
        <end position="126"/>
    </location>
</feature>
<name>A0AA35TXX8_GEOBA</name>
<proteinExistence type="predicted"/>